<protein>
    <submittedName>
        <fullName evidence="2">FGF</fullName>
    </submittedName>
</protein>
<evidence type="ECO:0000256" key="1">
    <source>
        <dbReference type="ARBA" id="ARBA00007936"/>
    </source>
</evidence>
<proteinExistence type="inferred from homology"/>
<accession>A0AAX3AVX6</accession>
<keyword evidence="3" id="KW-1185">Reference proteome</keyword>
<dbReference type="Proteomes" id="UP001157381">
    <property type="component" value="Segment"/>
</dbReference>
<dbReference type="SMART" id="SM00442">
    <property type="entry name" value="FGF"/>
    <property type="match status" value="1"/>
</dbReference>
<dbReference type="SUPFAM" id="SSF50353">
    <property type="entry name" value="Cytokine"/>
    <property type="match status" value="1"/>
</dbReference>
<organism evidence="2 3">
    <name type="scientific">Olene mendosa nucleopolyhedrovirus</name>
    <dbReference type="NCBI Taxonomy" id="2933796"/>
    <lineage>
        <taxon>Viruses</taxon>
        <taxon>Viruses incertae sedis</taxon>
        <taxon>Naldaviricetes</taxon>
        <taxon>Lefavirales</taxon>
        <taxon>Baculoviridae</taxon>
        <taxon>Alphabaculovirus</taxon>
        <taxon>Alphabaculovirus olmendosae</taxon>
    </lineage>
</organism>
<dbReference type="GO" id="GO:0008083">
    <property type="term" value="F:growth factor activity"/>
    <property type="evidence" value="ECO:0007669"/>
    <property type="project" value="InterPro"/>
</dbReference>
<evidence type="ECO:0000313" key="3">
    <source>
        <dbReference type="Proteomes" id="UP001157381"/>
    </source>
</evidence>
<dbReference type="InterPro" id="IPR008996">
    <property type="entry name" value="IL1/FGF"/>
</dbReference>
<dbReference type="PROSITE" id="PS00247">
    <property type="entry name" value="HBGF_FGF"/>
    <property type="match status" value="1"/>
</dbReference>
<dbReference type="PANTHER" id="PTHR11486">
    <property type="entry name" value="FIBROBLAST GROWTH FACTOR"/>
    <property type="match status" value="1"/>
</dbReference>
<dbReference type="Gene3D" id="2.80.10.50">
    <property type="match status" value="1"/>
</dbReference>
<dbReference type="CDD" id="cd23311">
    <property type="entry name" value="beta-trefoil_FGF_Bnl-like"/>
    <property type="match status" value="1"/>
</dbReference>
<dbReference type="Pfam" id="PF00167">
    <property type="entry name" value="FGF"/>
    <property type="match status" value="1"/>
</dbReference>
<sequence length="288" mass="32236">MLASLVVLALGAHAFPLTARTGRLVQIGINRQLLTCFSNGTVGGSTDERADGTAWRRWAVNPREVLIRSAATCAFACLDDCGFLYTAAETPNKECMFVEELSENHYSYLYRAHDRNRIYLALGANGKSRRVVAPVDEPLTDHGNPTSVVYREWNSSRDDCATLDSKRLQAALAFKPRKICKTRARKPAAAARTTARSTRNANVTLFGGAEDAFTEKTVHLQGSDDNMSNYYYRNIDQQIDFELLQRRPSVDATVAKPATRRYDEPVRGPALLARRHRLFDRCNISLYV</sequence>
<comment type="similarity">
    <text evidence="1">Belongs to the heparin-binding growth factors family.</text>
</comment>
<evidence type="ECO:0000313" key="2">
    <source>
        <dbReference type="EMBL" id="UOQ18923.1"/>
    </source>
</evidence>
<reference evidence="2 3" key="1">
    <citation type="journal article" date="2022" name="Virus Genes">
        <title>The complete genome sequence of an alphabaculovirus from the brown tussock moth, Olene mendosa Hubner, expands our knowledge of lymantriine baculovirus diversity and evolution.</title>
        <authorList>
            <person name="Harrison R.L."/>
            <person name="Rowley D.L."/>
        </authorList>
    </citation>
    <scope>NUCLEOTIDE SEQUENCE [LARGE SCALE GENOMIC DNA]</scope>
    <source>
        <strain evidence="2">435</strain>
    </source>
</reference>
<dbReference type="InterPro" id="IPR002209">
    <property type="entry name" value="Fibroblast_GF_fam"/>
</dbReference>
<name>A0AAX3AVX6_9ABAC</name>
<dbReference type="KEGG" id="vg:80544318"/>
<dbReference type="RefSeq" id="YP_010805424.1">
    <property type="nucleotide sequence ID" value="NC_077147.1"/>
</dbReference>
<dbReference type="EMBL" id="MZ766431">
    <property type="protein sequence ID" value="UOQ18923.1"/>
    <property type="molecule type" value="Genomic_DNA"/>
</dbReference>
<dbReference type="GeneID" id="80544318"/>